<evidence type="ECO:0000313" key="2">
    <source>
        <dbReference type="EMBL" id="TSJ45594.1"/>
    </source>
</evidence>
<dbReference type="EMBL" id="VLPL01000003">
    <property type="protein sequence ID" value="TSJ45594.1"/>
    <property type="molecule type" value="Genomic_DNA"/>
</dbReference>
<name>A0A556N083_9FLAO</name>
<keyword evidence="3" id="KW-1185">Reference proteome</keyword>
<dbReference type="InterPro" id="IPR029058">
    <property type="entry name" value="AB_hydrolase_fold"/>
</dbReference>
<dbReference type="SUPFAM" id="SSF53474">
    <property type="entry name" value="alpha/beta-Hydrolases"/>
    <property type="match status" value="1"/>
</dbReference>
<feature type="domain" description="Peptidase S9 prolyl oligopeptidase catalytic" evidence="1">
    <location>
        <begin position="48"/>
        <end position="269"/>
    </location>
</feature>
<dbReference type="GO" id="GO:0006508">
    <property type="term" value="P:proteolysis"/>
    <property type="evidence" value="ECO:0007669"/>
    <property type="project" value="InterPro"/>
</dbReference>
<dbReference type="Gene3D" id="3.40.50.1820">
    <property type="entry name" value="alpha/beta hydrolase"/>
    <property type="match status" value="1"/>
</dbReference>
<dbReference type="InterPro" id="IPR001375">
    <property type="entry name" value="Peptidase_S9_cat"/>
</dbReference>
<evidence type="ECO:0000313" key="3">
    <source>
        <dbReference type="Proteomes" id="UP000316008"/>
    </source>
</evidence>
<reference evidence="2 3" key="1">
    <citation type="submission" date="2019-07" db="EMBL/GenBank/DDBJ databases">
        <authorList>
            <person name="Huq M.A."/>
        </authorList>
    </citation>
    <scope>NUCLEOTIDE SEQUENCE [LARGE SCALE GENOMIC DNA]</scope>
    <source>
        <strain evidence="2 3">MAH-3</strain>
    </source>
</reference>
<dbReference type="Pfam" id="PF00326">
    <property type="entry name" value="Peptidase_S9"/>
    <property type="match status" value="1"/>
</dbReference>
<gene>
    <name evidence="2" type="ORF">FO442_07525</name>
</gene>
<dbReference type="RefSeq" id="WP_144332550.1">
    <property type="nucleotide sequence ID" value="NZ_VLPL01000003.1"/>
</dbReference>
<protein>
    <submittedName>
        <fullName evidence="2">Prolyl oligopeptidase family serine peptidase</fullName>
    </submittedName>
</protein>
<dbReference type="GO" id="GO:0008236">
    <property type="term" value="F:serine-type peptidase activity"/>
    <property type="evidence" value="ECO:0007669"/>
    <property type="project" value="InterPro"/>
</dbReference>
<dbReference type="AlphaFoldDB" id="A0A556N083"/>
<dbReference type="OrthoDB" id="9808543at2"/>
<dbReference type="Proteomes" id="UP000316008">
    <property type="component" value="Unassembled WGS sequence"/>
</dbReference>
<accession>A0A556N083</accession>
<sequence length="277" mass="31255">MENKHIQIECPNGTIRGNFTSCGTDSPLVLMACGHNGFYHFGMFPTIQRLLAEKGISSVAFNYTHCGISDDGDYFNDLEGYKANCRRLEVEDLTFMAKEIATNPLFHKPDHLFLLGHSMGGFSVVFASKTIQNSGIELAGIILLNALRTLDVRTPEIMEEWKANGVYFRSNMRTKQELPQGPEFLAETLASGTTWNMQPIVEKLTIPCFVAHAVDDESVPFEHGRTIFSWVYKNNSQNAFLPIPNAGHTLNTTHPMKRDSEELRFFCEQVVNWIENL</sequence>
<proteinExistence type="predicted"/>
<organism evidence="2 3">
    <name type="scientific">Fluviicola chungangensis</name>
    <dbReference type="NCBI Taxonomy" id="2597671"/>
    <lineage>
        <taxon>Bacteria</taxon>
        <taxon>Pseudomonadati</taxon>
        <taxon>Bacteroidota</taxon>
        <taxon>Flavobacteriia</taxon>
        <taxon>Flavobacteriales</taxon>
        <taxon>Crocinitomicaceae</taxon>
        <taxon>Fluviicola</taxon>
    </lineage>
</organism>
<evidence type="ECO:0000259" key="1">
    <source>
        <dbReference type="Pfam" id="PF00326"/>
    </source>
</evidence>
<comment type="caution">
    <text evidence="2">The sequence shown here is derived from an EMBL/GenBank/DDBJ whole genome shotgun (WGS) entry which is preliminary data.</text>
</comment>